<sequence>MISIVWVKPEGAELAEVDLGEGRLRATGSAIGGDPLPYRLEYELTTGERWVTARLLVEASGDGWRRSLELVNRPEGEWTVNAKAEGRVDLPPPGGDATALTGALDCDLGLSPLTNTMPVLRGGFLDEGEGTFLMAWVSVPDLAVTPSRQTYRHVRRGVVNFASDGFTADIVFGPDGIVEDYPSIGRRIRP</sequence>
<dbReference type="Pfam" id="PF06475">
    <property type="entry name" value="Glycolipid_bind"/>
    <property type="match status" value="1"/>
</dbReference>
<dbReference type="InterPro" id="IPR009467">
    <property type="entry name" value="Glycolipid-bd_prot_put"/>
</dbReference>
<dbReference type="EMBL" id="BAAATD010000001">
    <property type="protein sequence ID" value="GAA2576575.1"/>
    <property type="molecule type" value="Genomic_DNA"/>
</dbReference>
<dbReference type="RefSeq" id="WP_344537463.1">
    <property type="nucleotide sequence ID" value="NZ_BAAATD010000001.1"/>
</dbReference>
<keyword evidence="2" id="KW-1185">Reference proteome</keyword>
<reference evidence="1 2" key="1">
    <citation type="journal article" date="2019" name="Int. J. Syst. Evol. Microbiol.">
        <title>The Global Catalogue of Microorganisms (GCM) 10K type strain sequencing project: providing services to taxonomists for standard genome sequencing and annotation.</title>
        <authorList>
            <consortium name="The Broad Institute Genomics Platform"/>
            <consortium name="The Broad Institute Genome Sequencing Center for Infectious Disease"/>
            <person name="Wu L."/>
            <person name="Ma J."/>
        </authorList>
    </citation>
    <scope>NUCLEOTIDE SEQUENCE [LARGE SCALE GENOMIC DNA]</scope>
    <source>
        <strain evidence="1 2">JCM 6833</strain>
    </source>
</reference>
<accession>A0ABN3PAS3</accession>
<protein>
    <submittedName>
        <fullName evidence="1">Glycolipid-binding domain-containing protein</fullName>
    </submittedName>
</protein>
<organism evidence="1 2">
    <name type="scientific">Actinomadura fulvescens</name>
    <dbReference type="NCBI Taxonomy" id="46160"/>
    <lineage>
        <taxon>Bacteria</taxon>
        <taxon>Bacillati</taxon>
        <taxon>Actinomycetota</taxon>
        <taxon>Actinomycetes</taxon>
        <taxon>Streptosporangiales</taxon>
        <taxon>Thermomonosporaceae</taxon>
        <taxon>Actinomadura</taxon>
    </lineage>
</organism>
<dbReference type="Proteomes" id="UP001501509">
    <property type="component" value="Unassembled WGS sequence"/>
</dbReference>
<comment type="caution">
    <text evidence="1">The sequence shown here is derived from an EMBL/GenBank/DDBJ whole genome shotgun (WGS) entry which is preliminary data.</text>
</comment>
<gene>
    <name evidence="1" type="ORF">GCM10010411_06330</name>
</gene>
<proteinExistence type="predicted"/>
<name>A0ABN3PAS3_9ACTN</name>
<evidence type="ECO:0000313" key="1">
    <source>
        <dbReference type="EMBL" id="GAA2576575.1"/>
    </source>
</evidence>
<dbReference type="SUPFAM" id="SSF159275">
    <property type="entry name" value="PA1994-like"/>
    <property type="match status" value="1"/>
</dbReference>
<evidence type="ECO:0000313" key="2">
    <source>
        <dbReference type="Proteomes" id="UP001501509"/>
    </source>
</evidence>